<comment type="caution">
    <text evidence="1">The sequence shown here is derived from an EMBL/GenBank/DDBJ whole genome shotgun (WGS) entry which is preliminary data.</text>
</comment>
<dbReference type="RefSeq" id="WP_132543533.1">
    <property type="nucleotide sequence ID" value="NZ_SLWW01000005.1"/>
</dbReference>
<proteinExistence type="predicted"/>
<evidence type="ECO:0000313" key="1">
    <source>
        <dbReference type="EMBL" id="TCO72040.1"/>
    </source>
</evidence>
<accession>A0A4V2SAK6</accession>
<name>A0A4V2SAK6_9RHOB</name>
<evidence type="ECO:0000313" key="2">
    <source>
        <dbReference type="Proteomes" id="UP000295142"/>
    </source>
</evidence>
<sequence length="285" mass="29457">MILLGDVPALRIAAPGQMAPLPRAQGFADAPVVSAEDIAEAARAASAAAGSDLVAVIDADVLPAPAAEAVMPERAFVEARLCLAYPSRGVITGLMVPRGLRLIPVERLRDGAPLPEPGLLVPQGVGDFTANDAPQRAFQAGFGLTAGQPLPPPGATAARARAALGASLGADALNGVWWVLGALHALLGRGSVQACWAEAAPLMSDQAAPARRIRELARLVRAETGLPVQALDRRQSRAIKAMLSPWAPPGMWQDFIRDAGDLGAQGAAVSDRYSRAAAMIWPSDS</sequence>
<gene>
    <name evidence="1" type="ORF">EV655_105146</name>
</gene>
<reference evidence="1 2" key="1">
    <citation type="submission" date="2019-03" db="EMBL/GenBank/DDBJ databases">
        <title>Genomic Encyclopedia of Type Strains, Phase IV (KMG-IV): sequencing the most valuable type-strain genomes for metagenomic binning, comparative biology and taxonomic classification.</title>
        <authorList>
            <person name="Goeker M."/>
        </authorList>
    </citation>
    <scope>NUCLEOTIDE SEQUENCE [LARGE SCALE GENOMIC DNA]</scope>
    <source>
        <strain evidence="1 2">DSM 4868</strain>
    </source>
</reference>
<keyword evidence="2" id="KW-1185">Reference proteome</keyword>
<dbReference type="AlphaFoldDB" id="A0A4V2SAK6"/>
<organism evidence="1 2">
    <name type="scientific">Rhodovulum euryhalinum</name>
    <dbReference type="NCBI Taxonomy" id="35805"/>
    <lineage>
        <taxon>Bacteria</taxon>
        <taxon>Pseudomonadati</taxon>
        <taxon>Pseudomonadota</taxon>
        <taxon>Alphaproteobacteria</taxon>
        <taxon>Rhodobacterales</taxon>
        <taxon>Paracoccaceae</taxon>
        <taxon>Rhodovulum</taxon>
    </lineage>
</organism>
<dbReference type="EMBL" id="SLWW01000005">
    <property type="protein sequence ID" value="TCO72040.1"/>
    <property type="molecule type" value="Genomic_DNA"/>
</dbReference>
<dbReference type="Proteomes" id="UP000295142">
    <property type="component" value="Unassembled WGS sequence"/>
</dbReference>
<dbReference type="OrthoDB" id="9840797at2"/>
<protein>
    <submittedName>
        <fullName evidence="1">Uncharacterized protein</fullName>
    </submittedName>
</protein>